<feature type="compositionally biased region" description="Polar residues" evidence="3">
    <location>
        <begin position="49"/>
        <end position="69"/>
    </location>
</feature>
<evidence type="ECO:0000259" key="4">
    <source>
        <dbReference type="PROSITE" id="PS50102"/>
    </source>
</evidence>
<dbReference type="FunFam" id="3.30.70.330:FF:000145">
    <property type="entry name" value="Putative RNP domain-containing protein"/>
    <property type="match status" value="2"/>
</dbReference>
<dbReference type="InterPro" id="IPR000504">
    <property type="entry name" value="RRM_dom"/>
</dbReference>
<dbReference type="Pfam" id="PF00076">
    <property type="entry name" value="RRM_1"/>
    <property type="match status" value="2"/>
</dbReference>
<dbReference type="GO" id="GO:0005737">
    <property type="term" value="C:cytoplasm"/>
    <property type="evidence" value="ECO:0007669"/>
    <property type="project" value="TreeGrafter"/>
</dbReference>
<protein>
    <recommendedName>
        <fullName evidence="4">RRM domain-containing protein</fullName>
    </recommendedName>
</protein>
<dbReference type="InterPro" id="IPR012677">
    <property type="entry name" value="Nucleotide-bd_a/b_plait_sf"/>
</dbReference>
<dbReference type="PROSITE" id="PS50102">
    <property type="entry name" value="RRM"/>
    <property type="match status" value="2"/>
</dbReference>
<dbReference type="Gene3D" id="3.30.70.330">
    <property type="match status" value="2"/>
</dbReference>
<feature type="region of interest" description="Disordered" evidence="3">
    <location>
        <begin position="1"/>
        <end position="69"/>
    </location>
</feature>
<name>A0A1X2IK21_9FUNG</name>
<organism evidence="5 6">
    <name type="scientific">Absidia repens</name>
    <dbReference type="NCBI Taxonomy" id="90262"/>
    <lineage>
        <taxon>Eukaryota</taxon>
        <taxon>Fungi</taxon>
        <taxon>Fungi incertae sedis</taxon>
        <taxon>Mucoromycota</taxon>
        <taxon>Mucoromycotina</taxon>
        <taxon>Mucoromycetes</taxon>
        <taxon>Mucorales</taxon>
        <taxon>Cunninghamellaceae</taxon>
        <taxon>Absidia</taxon>
    </lineage>
</organism>
<sequence>MATSPTDENLVKKRNSTTSSPSLETAEASPQLHSDILLATTSDKHDSDLSTTSSVELDSRPSNTPHSTTQVRQLFVGNLPFRVRWQDLKDLFRKAGQVLRADVALSFDNRSKGHGTVLFATIEDAQSAIDMLHNCKWHGRTLEVREDRGYFEQPFMKTSSSSSSASTSSLPTTRLGRRQQNIHQNHHQKHAPLNNKDDQRQDLTNLGPNSHLPRRDMTQPGRQLFVGNLPFHCQWQDVKDLFRGAGKILRADVAQEPGGKSRGFGTVLYTTFEDAENAIAMFDGYEYQGRQLRVHFDKFASGPSYQQHNYHQQQQQQQQQRQVQDYHLQQQPSRFGNLEFGQVTDPGVLENLKQTYGNVNTGGYAAFMMGQSPYMSTSTGATYAPSTDGIIAQTQSGYYMEPVSSGLPSISQLQQQPSQQQQKSVRPQQHSNYNMASPYFGYYPTSAQIVPVQSNSNGSYDQDVANQQHGSSFEVGDLVGSERISKQSSSSFFAYEQNPSFMSTSPYQWPRSPQEKQELQHQQPNIYLPPFQQQYLNMNQQDDIYDFYSYRHTQQNSNGGARGKDQNSTTTPTDTLNDDMQKLGLSGNNNNNNNNNNGSAGLANMGDSASRNGFGLNGQNNNSSSINGGAWDPLNGLKI</sequence>
<evidence type="ECO:0000313" key="5">
    <source>
        <dbReference type="EMBL" id="ORZ17137.1"/>
    </source>
</evidence>
<feature type="region of interest" description="Disordered" evidence="3">
    <location>
        <begin position="553"/>
        <end position="639"/>
    </location>
</feature>
<dbReference type="EMBL" id="MCGE01000010">
    <property type="protein sequence ID" value="ORZ17137.1"/>
    <property type="molecule type" value="Genomic_DNA"/>
</dbReference>
<dbReference type="GO" id="GO:0003729">
    <property type="term" value="F:mRNA binding"/>
    <property type="evidence" value="ECO:0007669"/>
    <property type="project" value="TreeGrafter"/>
</dbReference>
<feature type="compositionally biased region" description="Polar residues" evidence="3">
    <location>
        <begin position="566"/>
        <end position="575"/>
    </location>
</feature>
<evidence type="ECO:0000256" key="2">
    <source>
        <dbReference type="PROSITE-ProRule" id="PRU00176"/>
    </source>
</evidence>
<feature type="compositionally biased region" description="Low complexity" evidence="3">
    <location>
        <begin position="584"/>
        <end position="604"/>
    </location>
</feature>
<evidence type="ECO:0000313" key="6">
    <source>
        <dbReference type="Proteomes" id="UP000193560"/>
    </source>
</evidence>
<dbReference type="STRING" id="90262.A0A1X2IK21"/>
<feature type="region of interest" description="Disordered" evidence="3">
    <location>
        <begin position="403"/>
        <end position="431"/>
    </location>
</feature>
<feature type="compositionally biased region" description="Low complexity" evidence="3">
    <location>
        <begin position="612"/>
        <end position="629"/>
    </location>
</feature>
<keyword evidence="6" id="KW-1185">Reference proteome</keyword>
<dbReference type="PANTHER" id="PTHR23003">
    <property type="entry name" value="RNA RECOGNITION MOTIF RRM DOMAIN CONTAINING PROTEIN"/>
    <property type="match status" value="1"/>
</dbReference>
<proteinExistence type="predicted"/>
<feature type="compositionally biased region" description="Low complexity" evidence="3">
    <location>
        <begin position="404"/>
        <end position="431"/>
    </location>
</feature>
<accession>A0A1X2IK21</accession>
<reference evidence="5 6" key="1">
    <citation type="submission" date="2016-07" db="EMBL/GenBank/DDBJ databases">
        <title>Pervasive Adenine N6-methylation of Active Genes in Fungi.</title>
        <authorList>
            <consortium name="DOE Joint Genome Institute"/>
            <person name="Mondo S.J."/>
            <person name="Dannebaum R.O."/>
            <person name="Kuo R.C."/>
            <person name="Labutti K."/>
            <person name="Haridas S."/>
            <person name="Kuo A."/>
            <person name="Salamov A."/>
            <person name="Ahrendt S.R."/>
            <person name="Lipzen A."/>
            <person name="Sullivan W."/>
            <person name="Andreopoulos W.B."/>
            <person name="Clum A."/>
            <person name="Lindquist E."/>
            <person name="Daum C."/>
            <person name="Ramamoorthy G.K."/>
            <person name="Gryganskyi A."/>
            <person name="Culley D."/>
            <person name="Magnuson J.K."/>
            <person name="James T.Y."/>
            <person name="O'Malley M.A."/>
            <person name="Stajich J.E."/>
            <person name="Spatafora J.W."/>
            <person name="Visel A."/>
            <person name="Grigoriev I.V."/>
        </authorList>
    </citation>
    <scope>NUCLEOTIDE SEQUENCE [LARGE SCALE GENOMIC DNA]</scope>
    <source>
        <strain evidence="5 6">NRRL 1336</strain>
    </source>
</reference>
<evidence type="ECO:0000256" key="1">
    <source>
        <dbReference type="ARBA" id="ARBA00022884"/>
    </source>
</evidence>
<feature type="region of interest" description="Disordered" evidence="3">
    <location>
        <begin position="303"/>
        <end position="327"/>
    </location>
</feature>
<feature type="region of interest" description="Disordered" evidence="3">
    <location>
        <begin position="181"/>
        <end position="218"/>
    </location>
</feature>
<dbReference type="SMART" id="SM00360">
    <property type="entry name" value="RRM"/>
    <property type="match status" value="2"/>
</dbReference>
<dbReference type="InterPro" id="IPR050374">
    <property type="entry name" value="RRT5_SRSF_SR"/>
</dbReference>
<dbReference type="OrthoDB" id="1049195at2759"/>
<comment type="caution">
    <text evidence="5">The sequence shown here is derived from an EMBL/GenBank/DDBJ whole genome shotgun (WGS) entry which is preliminary data.</text>
</comment>
<feature type="domain" description="RRM" evidence="4">
    <location>
        <begin position="222"/>
        <end position="299"/>
    </location>
</feature>
<dbReference type="AlphaFoldDB" id="A0A1X2IK21"/>
<dbReference type="Proteomes" id="UP000193560">
    <property type="component" value="Unassembled WGS sequence"/>
</dbReference>
<dbReference type="GO" id="GO:0005634">
    <property type="term" value="C:nucleus"/>
    <property type="evidence" value="ECO:0007669"/>
    <property type="project" value="TreeGrafter"/>
</dbReference>
<evidence type="ECO:0000256" key="3">
    <source>
        <dbReference type="SAM" id="MobiDB-lite"/>
    </source>
</evidence>
<dbReference type="InterPro" id="IPR035979">
    <property type="entry name" value="RBD_domain_sf"/>
</dbReference>
<keyword evidence="1 2" id="KW-0694">RNA-binding</keyword>
<dbReference type="GO" id="GO:1990904">
    <property type="term" value="C:ribonucleoprotein complex"/>
    <property type="evidence" value="ECO:0007669"/>
    <property type="project" value="TreeGrafter"/>
</dbReference>
<dbReference type="PANTHER" id="PTHR23003:SF64">
    <property type="entry name" value="RRM DOMAIN-CONTAINING PROTEIN"/>
    <property type="match status" value="1"/>
</dbReference>
<dbReference type="SUPFAM" id="SSF54928">
    <property type="entry name" value="RNA-binding domain, RBD"/>
    <property type="match status" value="2"/>
</dbReference>
<feature type="compositionally biased region" description="Low complexity" evidence="3">
    <location>
        <begin position="305"/>
        <end position="327"/>
    </location>
</feature>
<feature type="domain" description="RRM" evidence="4">
    <location>
        <begin position="72"/>
        <end position="149"/>
    </location>
</feature>
<gene>
    <name evidence="5" type="ORF">BCR42DRAFT_413994</name>
</gene>